<evidence type="ECO:0000313" key="8">
    <source>
        <dbReference type="Proteomes" id="UP000593892"/>
    </source>
</evidence>
<keyword evidence="5" id="KW-1133">Transmembrane helix</keyword>
<evidence type="ECO:0000256" key="4">
    <source>
        <dbReference type="ARBA" id="ARBA00023316"/>
    </source>
</evidence>
<dbReference type="SUPFAM" id="SSF55846">
    <property type="entry name" value="N-acetylmuramoyl-L-alanine amidase-like"/>
    <property type="match status" value="1"/>
</dbReference>
<dbReference type="InterPro" id="IPR002502">
    <property type="entry name" value="Amidase_domain"/>
</dbReference>
<evidence type="ECO:0000313" key="7">
    <source>
        <dbReference type="EMBL" id="QOY85447.1"/>
    </source>
</evidence>
<protein>
    <recommendedName>
        <fullName evidence="2">N-acetylmuramoyl-L-alanine amidase</fullName>
        <ecNumber evidence="2">3.5.1.28</ecNumber>
    </recommendedName>
</protein>
<dbReference type="GO" id="GO:0009253">
    <property type="term" value="P:peptidoglycan catabolic process"/>
    <property type="evidence" value="ECO:0007669"/>
    <property type="project" value="InterPro"/>
</dbReference>
<sequence>MRKAPNALLRAAAGWRADRIADPVERLRFLRHTLGDRCVWDPRSDVGRAFFRSRRTTMVLALGALLLIPAGTVTSASRLWKRGPIVTVQANESGPETFPNVWLVETTSGFETYSNGLRIERRYEIANEPRKYPIFRRGDEDAGPVEERTAPSGIVFHTTESNQVEFAEDKTRTIRRVGAQLLEFLQREHAYHYMVDRFGNVWRVVRESDSANHAGYSIWADNKFTYVNVNRAFLGISVETITQPGEAKAQATPAQIHALRVLTEMLRAKYKISTADCATHAQVSVNPDNMQVGYHYDWASNFPYLAVGLPDNYAVPAPGLWLFGFTYDPSLVQVTGQAFWRGLLLGEDQLRQNATAHGLDVAAYRKELEKRYRQVLSRMKTKTELSKENKG</sequence>
<dbReference type="GO" id="GO:0008745">
    <property type="term" value="F:N-acetylmuramoyl-L-alanine amidase activity"/>
    <property type="evidence" value="ECO:0007669"/>
    <property type="project" value="UniProtKB-EC"/>
</dbReference>
<dbReference type="GO" id="GO:0009254">
    <property type="term" value="P:peptidoglycan turnover"/>
    <property type="evidence" value="ECO:0007669"/>
    <property type="project" value="TreeGrafter"/>
</dbReference>
<evidence type="ECO:0000259" key="6">
    <source>
        <dbReference type="Pfam" id="PF01510"/>
    </source>
</evidence>
<proteinExistence type="predicted"/>
<feature type="transmembrane region" description="Helical" evidence="5">
    <location>
        <begin position="58"/>
        <end position="80"/>
    </location>
</feature>
<dbReference type="AlphaFoldDB" id="A0A7S7SH23"/>
<dbReference type="Proteomes" id="UP000593892">
    <property type="component" value="Chromosome"/>
</dbReference>
<dbReference type="PANTHER" id="PTHR30417">
    <property type="entry name" value="N-ACETYLMURAMOYL-L-ALANINE AMIDASE AMID"/>
    <property type="match status" value="1"/>
</dbReference>
<keyword evidence="8" id="KW-1185">Reference proteome</keyword>
<dbReference type="RefSeq" id="WP_194447117.1">
    <property type="nucleotide sequence ID" value="NZ_CP063849.1"/>
</dbReference>
<dbReference type="Pfam" id="PF01510">
    <property type="entry name" value="Amidase_2"/>
    <property type="match status" value="1"/>
</dbReference>
<evidence type="ECO:0000256" key="2">
    <source>
        <dbReference type="ARBA" id="ARBA00011901"/>
    </source>
</evidence>
<accession>A0A7S7SH23</accession>
<keyword evidence="5" id="KW-0472">Membrane</keyword>
<dbReference type="InterPro" id="IPR051206">
    <property type="entry name" value="NAMLAA_amidase_2"/>
</dbReference>
<feature type="domain" description="N-acetylmuramoyl-L-alanine amidase" evidence="6">
    <location>
        <begin position="149"/>
        <end position="283"/>
    </location>
</feature>
<comment type="catalytic activity">
    <reaction evidence="1">
        <text>Hydrolyzes the link between N-acetylmuramoyl residues and L-amino acid residues in certain cell-wall glycopeptides.</text>
        <dbReference type="EC" id="3.5.1.28"/>
    </reaction>
</comment>
<keyword evidence="4" id="KW-0961">Cell wall biogenesis/degradation</keyword>
<evidence type="ECO:0000256" key="3">
    <source>
        <dbReference type="ARBA" id="ARBA00022801"/>
    </source>
</evidence>
<dbReference type="PANTHER" id="PTHR30417:SF1">
    <property type="entry name" value="N-ACETYLMURAMOYL-L-ALANINE AMIDASE AMID"/>
    <property type="match status" value="1"/>
</dbReference>
<organism evidence="7 8">
    <name type="scientific">Paludibaculum fermentans</name>
    <dbReference type="NCBI Taxonomy" id="1473598"/>
    <lineage>
        <taxon>Bacteria</taxon>
        <taxon>Pseudomonadati</taxon>
        <taxon>Acidobacteriota</taxon>
        <taxon>Terriglobia</taxon>
        <taxon>Bryobacterales</taxon>
        <taxon>Bryobacteraceae</taxon>
        <taxon>Paludibaculum</taxon>
    </lineage>
</organism>
<dbReference type="CDD" id="cd06583">
    <property type="entry name" value="PGRP"/>
    <property type="match status" value="1"/>
</dbReference>
<keyword evidence="3" id="KW-0378">Hydrolase</keyword>
<reference evidence="7 8" key="1">
    <citation type="submission" date="2020-10" db="EMBL/GenBank/DDBJ databases">
        <title>Complete genome sequence of Paludibaculum fermentans P105T, a facultatively anaerobic acidobacterium capable of dissimilatory Fe(III) reduction.</title>
        <authorList>
            <person name="Dedysh S.N."/>
            <person name="Beletsky A.V."/>
            <person name="Kulichevskaya I.S."/>
            <person name="Mardanov A.V."/>
            <person name="Ravin N.V."/>
        </authorList>
    </citation>
    <scope>NUCLEOTIDE SEQUENCE [LARGE SCALE GENOMIC DNA]</scope>
    <source>
        <strain evidence="7 8">P105</strain>
    </source>
</reference>
<gene>
    <name evidence="7" type="ORF">IRI77_21750</name>
</gene>
<dbReference type="Gene3D" id="3.40.80.10">
    <property type="entry name" value="Peptidoglycan recognition protein-like"/>
    <property type="match status" value="1"/>
</dbReference>
<dbReference type="KEGG" id="pfer:IRI77_21750"/>
<dbReference type="GO" id="GO:0071555">
    <property type="term" value="P:cell wall organization"/>
    <property type="evidence" value="ECO:0007669"/>
    <property type="project" value="UniProtKB-KW"/>
</dbReference>
<name>A0A7S7SH23_PALFE</name>
<dbReference type="EC" id="3.5.1.28" evidence="2"/>
<evidence type="ECO:0000256" key="5">
    <source>
        <dbReference type="SAM" id="Phobius"/>
    </source>
</evidence>
<keyword evidence="5" id="KW-0812">Transmembrane</keyword>
<evidence type="ECO:0000256" key="1">
    <source>
        <dbReference type="ARBA" id="ARBA00001561"/>
    </source>
</evidence>
<dbReference type="InterPro" id="IPR036505">
    <property type="entry name" value="Amidase/PGRP_sf"/>
</dbReference>
<dbReference type="EMBL" id="CP063849">
    <property type="protein sequence ID" value="QOY85447.1"/>
    <property type="molecule type" value="Genomic_DNA"/>
</dbReference>